<accession>A0ABR2U9N7</accession>
<dbReference type="Proteomes" id="UP001396334">
    <property type="component" value="Unassembled WGS sequence"/>
</dbReference>
<sequence>MGCLYSVFDVKKQGKPIWEVRTKNWKLRGGEDRLSGLLEVQISAILVSSIGTLSVVSVPKSNTGIWVSVPAREGIGTPCSAPGLFIGVGPPGLTPVFPVWPPRTGSATRPGRGGYTN</sequence>
<name>A0ABR2U9N7_9ROSI</name>
<proteinExistence type="predicted"/>
<reference evidence="1 2" key="1">
    <citation type="journal article" date="2024" name="G3 (Bethesda)">
        <title>Genome assembly of Hibiscus sabdariffa L. provides insights into metabolisms of medicinal natural products.</title>
        <authorList>
            <person name="Kim T."/>
        </authorList>
    </citation>
    <scope>NUCLEOTIDE SEQUENCE [LARGE SCALE GENOMIC DNA]</scope>
    <source>
        <strain evidence="1">TK-2024</strain>
        <tissue evidence="1">Old leaves</tissue>
    </source>
</reference>
<organism evidence="1 2">
    <name type="scientific">Hibiscus sabdariffa</name>
    <name type="common">roselle</name>
    <dbReference type="NCBI Taxonomy" id="183260"/>
    <lineage>
        <taxon>Eukaryota</taxon>
        <taxon>Viridiplantae</taxon>
        <taxon>Streptophyta</taxon>
        <taxon>Embryophyta</taxon>
        <taxon>Tracheophyta</taxon>
        <taxon>Spermatophyta</taxon>
        <taxon>Magnoliopsida</taxon>
        <taxon>eudicotyledons</taxon>
        <taxon>Gunneridae</taxon>
        <taxon>Pentapetalae</taxon>
        <taxon>rosids</taxon>
        <taxon>malvids</taxon>
        <taxon>Malvales</taxon>
        <taxon>Malvaceae</taxon>
        <taxon>Malvoideae</taxon>
        <taxon>Hibiscus</taxon>
    </lineage>
</organism>
<evidence type="ECO:0000313" key="1">
    <source>
        <dbReference type="EMBL" id="KAK9046370.1"/>
    </source>
</evidence>
<keyword evidence="2" id="KW-1185">Reference proteome</keyword>
<dbReference type="EMBL" id="JBBPBN010000001">
    <property type="protein sequence ID" value="KAK9046370.1"/>
    <property type="molecule type" value="Genomic_DNA"/>
</dbReference>
<comment type="caution">
    <text evidence="1">The sequence shown here is derived from an EMBL/GenBank/DDBJ whole genome shotgun (WGS) entry which is preliminary data.</text>
</comment>
<evidence type="ECO:0000313" key="2">
    <source>
        <dbReference type="Proteomes" id="UP001396334"/>
    </source>
</evidence>
<gene>
    <name evidence="1" type="ORF">V6N11_052259</name>
</gene>
<protein>
    <submittedName>
        <fullName evidence="1">Uncharacterized protein</fullName>
    </submittedName>
</protein>